<dbReference type="STRING" id="31234.E3LW72"/>
<dbReference type="GO" id="GO:0005634">
    <property type="term" value="C:nucleus"/>
    <property type="evidence" value="ECO:0007669"/>
    <property type="project" value="UniProtKB-SubCell"/>
</dbReference>
<dbReference type="OMA" id="HKFFDIE"/>
<sequence length="358" mass="40352">MGTVYEVGEEFVCIWREKKPFTAKILGIEADGYRIHYKGWNARYDETVKFEDIVARMHKGTLEDYAAKYGVDVTPTKSKKKSMKAATPGAPGSSVEPVDPERGAYESHEGTPTSSRASGGRSSKKDKEDSTPYTAVPMVVHLTSPLKKILIDDNVLNNKGYITKIPAKFTIDQIITDYIKTIPVTKDQLQNVDDVVLEYDSRDVSNLALVCTARALVDYFNVIIGYHLLYKIEREQFHDLVKQKSKGRNYSVGTVATMPDNGFRASSEYGFIHLLRMMAKLPDLLKLTQWNAHLCNRIMIGVHDFVVFLNKNHAQYYGDRDDYETKTVEYFQRVLDSEQSAAEGADDQPSTSASTKCK</sequence>
<evidence type="ECO:0000256" key="4">
    <source>
        <dbReference type="ARBA" id="ARBA00023163"/>
    </source>
</evidence>
<dbReference type="InterPro" id="IPR008676">
    <property type="entry name" value="MRG"/>
</dbReference>
<dbReference type="FunCoup" id="E3LW72">
    <property type="interactions" value="2712"/>
</dbReference>
<keyword evidence="3" id="KW-0805">Transcription regulation</keyword>
<comment type="subcellular location">
    <subcellularLocation>
        <location evidence="1">Nucleus</location>
    </subcellularLocation>
</comment>
<evidence type="ECO:0000259" key="7">
    <source>
        <dbReference type="Pfam" id="PF05712"/>
    </source>
</evidence>
<dbReference type="Pfam" id="PF05712">
    <property type="entry name" value="MRG"/>
    <property type="match status" value="1"/>
</dbReference>
<dbReference type="SUPFAM" id="SSF54160">
    <property type="entry name" value="Chromo domain-like"/>
    <property type="match status" value="1"/>
</dbReference>
<dbReference type="GO" id="GO:0006355">
    <property type="term" value="P:regulation of DNA-templated transcription"/>
    <property type="evidence" value="ECO:0007669"/>
    <property type="project" value="InterPro"/>
</dbReference>
<keyword evidence="2" id="KW-0156">Chromatin regulator</keyword>
<accession>E3LW72</accession>
<dbReference type="AlphaFoldDB" id="E3LW72"/>
<dbReference type="InterPro" id="IPR026541">
    <property type="entry name" value="MRG_dom"/>
</dbReference>
<feature type="region of interest" description="Disordered" evidence="6">
    <location>
        <begin position="77"/>
        <end position="131"/>
    </location>
</feature>
<proteinExistence type="predicted"/>
<dbReference type="eggNOG" id="KOG3001">
    <property type="taxonomic scope" value="Eukaryota"/>
</dbReference>
<evidence type="ECO:0000256" key="6">
    <source>
        <dbReference type="SAM" id="MobiDB-lite"/>
    </source>
</evidence>
<dbReference type="Gene3D" id="1.10.274.30">
    <property type="entry name" value="MRG domain"/>
    <property type="match status" value="1"/>
</dbReference>
<evidence type="ECO:0000256" key="5">
    <source>
        <dbReference type="ARBA" id="ARBA00023242"/>
    </source>
</evidence>
<evidence type="ECO:0000256" key="3">
    <source>
        <dbReference type="ARBA" id="ARBA00023015"/>
    </source>
</evidence>
<gene>
    <name evidence="8" type="primary">Cre-mrg-1</name>
    <name evidence="8" type="ORF">CRE_02846</name>
</gene>
<evidence type="ECO:0000313" key="8">
    <source>
        <dbReference type="EMBL" id="EFO83368.1"/>
    </source>
</evidence>
<protein>
    <submittedName>
        <fullName evidence="8">CRE-MRG-1 protein</fullName>
    </submittedName>
</protein>
<dbReference type="InterPro" id="IPR038217">
    <property type="entry name" value="MRG_C_sf"/>
</dbReference>
<reference evidence="8" key="1">
    <citation type="submission" date="2007-07" db="EMBL/GenBank/DDBJ databases">
        <title>PCAP assembly of the Caenorhabditis remanei genome.</title>
        <authorList>
            <consortium name="The Caenorhabditis remanei Sequencing Consortium"/>
            <person name="Wilson R.K."/>
        </authorList>
    </citation>
    <scope>NUCLEOTIDE SEQUENCE [LARGE SCALE GENOMIC DNA]</scope>
    <source>
        <strain evidence="8">PB4641</strain>
    </source>
</reference>
<feature type="domain" description="MRG" evidence="7">
    <location>
        <begin position="122"/>
        <end position="324"/>
    </location>
</feature>
<dbReference type="GO" id="GO:0006325">
    <property type="term" value="P:chromatin organization"/>
    <property type="evidence" value="ECO:0007669"/>
    <property type="project" value="UniProtKB-KW"/>
</dbReference>
<feature type="compositionally biased region" description="Polar residues" evidence="6">
    <location>
        <begin position="348"/>
        <end position="358"/>
    </location>
</feature>
<dbReference type="InParanoid" id="E3LW72"/>
<dbReference type="FunFam" id="1.10.274.30:FF:000008">
    <property type="entry name" value="MRG (Mortality factor-Related Gene) related"/>
    <property type="match status" value="1"/>
</dbReference>
<keyword evidence="4" id="KW-0804">Transcription</keyword>
<dbReference type="Gene3D" id="2.30.30.140">
    <property type="match status" value="1"/>
</dbReference>
<dbReference type="Proteomes" id="UP000008281">
    <property type="component" value="Unassembled WGS sequence"/>
</dbReference>
<dbReference type="PROSITE" id="PS51640">
    <property type="entry name" value="MRG"/>
    <property type="match status" value="1"/>
</dbReference>
<name>E3LW72_CAERE</name>
<evidence type="ECO:0000313" key="9">
    <source>
        <dbReference type="Proteomes" id="UP000008281"/>
    </source>
</evidence>
<dbReference type="HOGENOM" id="CLU_039566_0_0_1"/>
<evidence type="ECO:0000256" key="2">
    <source>
        <dbReference type="ARBA" id="ARBA00022853"/>
    </source>
</evidence>
<keyword evidence="9" id="KW-1185">Reference proteome</keyword>
<dbReference type="EMBL" id="DS268417">
    <property type="protein sequence ID" value="EFO83368.1"/>
    <property type="molecule type" value="Genomic_DNA"/>
</dbReference>
<dbReference type="GO" id="GO:0035267">
    <property type="term" value="C:NuA4 histone acetyltransferase complex"/>
    <property type="evidence" value="ECO:0007669"/>
    <property type="project" value="TreeGrafter"/>
</dbReference>
<dbReference type="PANTHER" id="PTHR10880:SF48">
    <property type="entry name" value="MORTALITY FACTOR 4 LIKE 2"/>
    <property type="match status" value="1"/>
</dbReference>
<organism evidence="9">
    <name type="scientific">Caenorhabditis remanei</name>
    <name type="common">Caenorhabditis vulgaris</name>
    <dbReference type="NCBI Taxonomy" id="31234"/>
    <lineage>
        <taxon>Eukaryota</taxon>
        <taxon>Metazoa</taxon>
        <taxon>Ecdysozoa</taxon>
        <taxon>Nematoda</taxon>
        <taxon>Chromadorea</taxon>
        <taxon>Rhabditida</taxon>
        <taxon>Rhabditina</taxon>
        <taxon>Rhabditomorpha</taxon>
        <taxon>Rhabditoidea</taxon>
        <taxon>Rhabditidae</taxon>
        <taxon>Peloderinae</taxon>
        <taxon>Caenorhabditis</taxon>
    </lineage>
</organism>
<feature type="compositionally biased region" description="Basic and acidic residues" evidence="6">
    <location>
        <begin position="99"/>
        <end position="109"/>
    </location>
</feature>
<dbReference type="InterPro" id="IPR016197">
    <property type="entry name" value="Chromo-like_dom_sf"/>
</dbReference>
<dbReference type="PANTHER" id="PTHR10880">
    <property type="entry name" value="MORTALITY FACTOR 4-LIKE PROTEIN"/>
    <property type="match status" value="1"/>
</dbReference>
<keyword evidence="5" id="KW-0539">Nucleus</keyword>
<dbReference type="OrthoDB" id="124855at2759"/>
<evidence type="ECO:0000256" key="1">
    <source>
        <dbReference type="ARBA" id="ARBA00004123"/>
    </source>
</evidence>
<feature type="region of interest" description="Disordered" evidence="6">
    <location>
        <begin position="339"/>
        <end position="358"/>
    </location>
</feature>